<evidence type="ECO:0000256" key="5">
    <source>
        <dbReference type="ARBA" id="ARBA00022723"/>
    </source>
</evidence>
<dbReference type="PANTHER" id="PTHR11705">
    <property type="entry name" value="PROTEASE FAMILY M14 CARBOXYPEPTIDASE A,B"/>
    <property type="match status" value="1"/>
</dbReference>
<dbReference type="FunFam" id="3.40.630.10:FF:000084">
    <property type="entry name" value="Carboxypeptidase B2"/>
    <property type="match status" value="1"/>
</dbReference>
<evidence type="ECO:0000256" key="9">
    <source>
        <dbReference type="ARBA" id="ARBA00023049"/>
    </source>
</evidence>
<comment type="cofactor">
    <cofactor evidence="1">
        <name>Zn(2+)</name>
        <dbReference type="ChEBI" id="CHEBI:29105"/>
    </cofactor>
</comment>
<evidence type="ECO:0000256" key="1">
    <source>
        <dbReference type="ARBA" id="ARBA00001947"/>
    </source>
</evidence>
<dbReference type="PROSITE" id="PS52035">
    <property type="entry name" value="PEPTIDASE_M14"/>
    <property type="match status" value="1"/>
</dbReference>
<dbReference type="AlphaFoldDB" id="A0AAN8WTM4"/>
<feature type="active site" description="Proton donor/acceptor" evidence="10">
    <location>
        <position position="165"/>
    </location>
</feature>
<gene>
    <name evidence="12" type="ORF">SK128_010429</name>
</gene>
<dbReference type="GO" id="GO:0004181">
    <property type="term" value="F:metallocarboxypeptidase activity"/>
    <property type="evidence" value="ECO:0007669"/>
    <property type="project" value="InterPro"/>
</dbReference>
<evidence type="ECO:0000256" key="10">
    <source>
        <dbReference type="PROSITE-ProRule" id="PRU01379"/>
    </source>
</evidence>
<keyword evidence="3" id="KW-0121">Carboxypeptidase</keyword>
<keyword evidence="13" id="KW-1185">Reference proteome</keyword>
<comment type="caution">
    <text evidence="12">The sequence shown here is derived from an EMBL/GenBank/DDBJ whole genome shotgun (WGS) entry which is preliminary data.</text>
</comment>
<dbReference type="GO" id="GO:0006508">
    <property type="term" value="P:proteolysis"/>
    <property type="evidence" value="ECO:0007669"/>
    <property type="project" value="UniProtKB-KW"/>
</dbReference>
<proteinExistence type="inferred from homology"/>
<dbReference type="GO" id="GO:0008270">
    <property type="term" value="F:zinc ion binding"/>
    <property type="evidence" value="ECO:0007669"/>
    <property type="project" value="InterPro"/>
</dbReference>
<keyword evidence="4" id="KW-0645">Protease</keyword>
<evidence type="ECO:0000313" key="13">
    <source>
        <dbReference type="Proteomes" id="UP001381693"/>
    </source>
</evidence>
<evidence type="ECO:0000256" key="7">
    <source>
        <dbReference type="ARBA" id="ARBA00022801"/>
    </source>
</evidence>
<name>A0AAN8WTM4_HALRR</name>
<keyword evidence="5" id="KW-0479">Metal-binding</keyword>
<evidence type="ECO:0000256" key="6">
    <source>
        <dbReference type="ARBA" id="ARBA00022729"/>
    </source>
</evidence>
<sequence>MPLVNPDGYTYSITTDRMWRKNRANTTDSGCYGVDLNRNFNVSWGNVNGASLSQCSYNFCGTEAFSEPESRAIRDLALAYLPNIKLFMTLHSYGQLLLYPWGYTFDKAPKKGKLHGMARKIIGHTSSRGTYDFVFGQSSWVLYRATGTSDDYMYSKGVPFSYTLELPNENSFILPAMDIIPIGQQIWEALVCIIGDVVKTTKAKKFCNKRLVVATTSDNITISNWVRRSMPLEKAKEKIIKRYEKKQMSKLLLQQKLKQKREGARKKKMR</sequence>
<dbReference type="Pfam" id="PF00246">
    <property type="entry name" value="Peptidase_M14"/>
    <property type="match status" value="1"/>
</dbReference>
<dbReference type="EMBL" id="JAXCGZ010013735">
    <property type="protein sequence ID" value="KAK7072027.1"/>
    <property type="molecule type" value="Genomic_DNA"/>
</dbReference>
<keyword evidence="6" id="KW-0732">Signal</keyword>
<evidence type="ECO:0000259" key="11">
    <source>
        <dbReference type="PROSITE" id="PS52035"/>
    </source>
</evidence>
<dbReference type="SMART" id="SM00631">
    <property type="entry name" value="Zn_pept"/>
    <property type="match status" value="1"/>
</dbReference>
<keyword evidence="9" id="KW-0482">Metalloprotease</keyword>
<reference evidence="12 13" key="1">
    <citation type="submission" date="2023-11" db="EMBL/GenBank/DDBJ databases">
        <title>Halocaridina rubra genome assembly.</title>
        <authorList>
            <person name="Smith C."/>
        </authorList>
    </citation>
    <scope>NUCLEOTIDE SEQUENCE [LARGE SCALE GENOMIC DNA]</scope>
    <source>
        <strain evidence="12">EP-1</strain>
        <tissue evidence="12">Whole</tissue>
    </source>
</reference>
<protein>
    <recommendedName>
        <fullName evidence="11">Peptidase M14 domain-containing protein</fullName>
    </recommendedName>
</protein>
<evidence type="ECO:0000256" key="3">
    <source>
        <dbReference type="ARBA" id="ARBA00022645"/>
    </source>
</evidence>
<keyword evidence="7" id="KW-0378">Hydrolase</keyword>
<dbReference type="InterPro" id="IPR000834">
    <property type="entry name" value="Peptidase_M14"/>
</dbReference>
<evidence type="ECO:0000313" key="12">
    <source>
        <dbReference type="EMBL" id="KAK7072027.1"/>
    </source>
</evidence>
<accession>A0AAN8WTM4</accession>
<evidence type="ECO:0000256" key="8">
    <source>
        <dbReference type="ARBA" id="ARBA00022833"/>
    </source>
</evidence>
<organism evidence="12 13">
    <name type="scientific">Halocaridina rubra</name>
    <name type="common">Hawaiian red shrimp</name>
    <dbReference type="NCBI Taxonomy" id="373956"/>
    <lineage>
        <taxon>Eukaryota</taxon>
        <taxon>Metazoa</taxon>
        <taxon>Ecdysozoa</taxon>
        <taxon>Arthropoda</taxon>
        <taxon>Crustacea</taxon>
        <taxon>Multicrustacea</taxon>
        <taxon>Malacostraca</taxon>
        <taxon>Eumalacostraca</taxon>
        <taxon>Eucarida</taxon>
        <taxon>Decapoda</taxon>
        <taxon>Pleocyemata</taxon>
        <taxon>Caridea</taxon>
        <taxon>Atyoidea</taxon>
        <taxon>Atyidae</taxon>
        <taxon>Halocaridina</taxon>
    </lineage>
</organism>
<dbReference type="PANTHER" id="PTHR11705:SF140">
    <property type="entry name" value="FI02848P-RELATED"/>
    <property type="match status" value="1"/>
</dbReference>
<keyword evidence="8" id="KW-0862">Zinc</keyword>
<dbReference type="Gene3D" id="3.40.630.10">
    <property type="entry name" value="Zn peptidases"/>
    <property type="match status" value="1"/>
</dbReference>
<dbReference type="Proteomes" id="UP001381693">
    <property type="component" value="Unassembled WGS sequence"/>
</dbReference>
<comment type="similarity">
    <text evidence="2 10">Belongs to the peptidase M14 family.</text>
</comment>
<dbReference type="GO" id="GO:0005615">
    <property type="term" value="C:extracellular space"/>
    <property type="evidence" value="ECO:0007669"/>
    <property type="project" value="TreeGrafter"/>
</dbReference>
<evidence type="ECO:0000256" key="2">
    <source>
        <dbReference type="ARBA" id="ARBA00005988"/>
    </source>
</evidence>
<feature type="domain" description="Peptidase M14" evidence="11">
    <location>
        <begin position="1"/>
        <end position="197"/>
    </location>
</feature>
<dbReference type="SUPFAM" id="SSF53187">
    <property type="entry name" value="Zn-dependent exopeptidases"/>
    <property type="match status" value="1"/>
</dbReference>
<evidence type="ECO:0000256" key="4">
    <source>
        <dbReference type="ARBA" id="ARBA00022670"/>
    </source>
</evidence>